<protein>
    <submittedName>
        <fullName evidence="2">Uncharacterized protein</fullName>
    </submittedName>
</protein>
<dbReference type="EMBL" id="NAJP01000081">
    <property type="protein sequence ID" value="TKA34379.1"/>
    <property type="molecule type" value="Genomic_DNA"/>
</dbReference>
<feature type="region of interest" description="Disordered" evidence="1">
    <location>
        <begin position="291"/>
        <end position="324"/>
    </location>
</feature>
<accession>A0A4V5N643</accession>
<evidence type="ECO:0000256" key="1">
    <source>
        <dbReference type="SAM" id="MobiDB-lite"/>
    </source>
</evidence>
<name>A0A4V5N643_9PEZI</name>
<feature type="compositionally biased region" description="Low complexity" evidence="1">
    <location>
        <begin position="311"/>
        <end position="321"/>
    </location>
</feature>
<reference evidence="2 3" key="1">
    <citation type="submission" date="2017-03" db="EMBL/GenBank/DDBJ databases">
        <title>Genomes of endolithic fungi from Antarctica.</title>
        <authorList>
            <person name="Coleine C."/>
            <person name="Masonjones S."/>
            <person name="Stajich J.E."/>
        </authorList>
    </citation>
    <scope>NUCLEOTIDE SEQUENCE [LARGE SCALE GENOMIC DNA]</scope>
    <source>
        <strain evidence="2 3">CCFEE 5311</strain>
    </source>
</reference>
<gene>
    <name evidence="2" type="ORF">B0A54_15210</name>
</gene>
<dbReference type="OrthoDB" id="3821916at2759"/>
<comment type="caution">
    <text evidence="2">The sequence shown here is derived from an EMBL/GenBank/DDBJ whole genome shotgun (WGS) entry which is preliminary data.</text>
</comment>
<evidence type="ECO:0000313" key="2">
    <source>
        <dbReference type="EMBL" id="TKA34379.1"/>
    </source>
</evidence>
<dbReference type="AlphaFoldDB" id="A0A4V5N643"/>
<organism evidence="2 3">
    <name type="scientific">Friedmanniomyces endolithicus</name>
    <dbReference type="NCBI Taxonomy" id="329885"/>
    <lineage>
        <taxon>Eukaryota</taxon>
        <taxon>Fungi</taxon>
        <taxon>Dikarya</taxon>
        <taxon>Ascomycota</taxon>
        <taxon>Pezizomycotina</taxon>
        <taxon>Dothideomycetes</taxon>
        <taxon>Dothideomycetidae</taxon>
        <taxon>Mycosphaerellales</taxon>
        <taxon>Teratosphaeriaceae</taxon>
        <taxon>Friedmanniomyces</taxon>
    </lineage>
</organism>
<evidence type="ECO:0000313" key="3">
    <source>
        <dbReference type="Proteomes" id="UP000310066"/>
    </source>
</evidence>
<proteinExistence type="predicted"/>
<dbReference type="Proteomes" id="UP000310066">
    <property type="component" value="Unassembled WGS sequence"/>
</dbReference>
<sequence length="387" mass="44002">MSNKDIYKQAKASWLGKKVELRMIPHYLNLLQIREDALLLHGMPESKLQQVWKALKKDLVAIQGIPLDVVETSFADAERWTNESMIAMDWHCSNAKTLDPQHNLGSIEVHVQVKFGFGCPYCCHYFPTSGHRTYDQCLVAYHAHIVWHARGGKAAPQASRSKRVLASIRGDLEIRTTEGPRSILELVESECQRQHLPQGACWTFHWDNYYAKFLWQCLENGQRDNSHLMGGTDVSTFFSELVRRGHHFETDASALQPLINSEDLSASVQAGAEDPALFLFDFDNFERQLEAQTHGANKRKRSLSDTAWLSQQQNTTAAARQRNCDKPLPHLPTLHEEYTPQAHNEAPFMSNAGWAYNGSIYTMNEEVPTTAYPAAFPPYWPPATYPF</sequence>